<evidence type="ECO:0000313" key="2">
    <source>
        <dbReference type="Proteomes" id="UP001162992"/>
    </source>
</evidence>
<reference evidence="2" key="1">
    <citation type="journal article" date="2024" name="Proc. Natl. Acad. Sci. U.S.A.">
        <title>Extraordinary preservation of gene collinearity over three hundred million years revealed in homosporous lycophytes.</title>
        <authorList>
            <person name="Li C."/>
            <person name="Wickell D."/>
            <person name="Kuo L.Y."/>
            <person name="Chen X."/>
            <person name="Nie B."/>
            <person name="Liao X."/>
            <person name="Peng D."/>
            <person name="Ji J."/>
            <person name="Jenkins J."/>
            <person name="Williams M."/>
            <person name="Shu S."/>
            <person name="Plott C."/>
            <person name="Barry K."/>
            <person name="Rajasekar S."/>
            <person name="Grimwood J."/>
            <person name="Han X."/>
            <person name="Sun S."/>
            <person name="Hou Z."/>
            <person name="He W."/>
            <person name="Dai G."/>
            <person name="Sun C."/>
            <person name="Schmutz J."/>
            <person name="Leebens-Mack J.H."/>
            <person name="Li F.W."/>
            <person name="Wang L."/>
        </authorList>
    </citation>
    <scope>NUCLEOTIDE SEQUENCE [LARGE SCALE GENOMIC DNA]</scope>
    <source>
        <strain evidence="2">cv. PW_Plant_1</strain>
    </source>
</reference>
<evidence type="ECO:0000313" key="1">
    <source>
        <dbReference type="EMBL" id="KAJ7563227.1"/>
    </source>
</evidence>
<dbReference type="Proteomes" id="UP001162992">
    <property type="component" value="Chromosome 3"/>
</dbReference>
<protein>
    <submittedName>
        <fullName evidence="1">Uncharacterized protein</fullName>
    </submittedName>
</protein>
<dbReference type="EMBL" id="CM055094">
    <property type="protein sequence ID" value="KAJ7563227.1"/>
    <property type="molecule type" value="Genomic_DNA"/>
</dbReference>
<organism evidence="1 2">
    <name type="scientific">Diphasiastrum complanatum</name>
    <name type="common">Issler's clubmoss</name>
    <name type="synonym">Lycopodium complanatum</name>
    <dbReference type="NCBI Taxonomy" id="34168"/>
    <lineage>
        <taxon>Eukaryota</taxon>
        <taxon>Viridiplantae</taxon>
        <taxon>Streptophyta</taxon>
        <taxon>Embryophyta</taxon>
        <taxon>Tracheophyta</taxon>
        <taxon>Lycopodiopsida</taxon>
        <taxon>Lycopodiales</taxon>
        <taxon>Lycopodiaceae</taxon>
        <taxon>Lycopodioideae</taxon>
        <taxon>Diphasiastrum</taxon>
    </lineage>
</organism>
<comment type="caution">
    <text evidence="1">The sequence shown here is derived from an EMBL/GenBank/DDBJ whole genome shotgun (WGS) entry which is preliminary data.</text>
</comment>
<gene>
    <name evidence="1" type="ORF">O6H91_03G101800</name>
</gene>
<accession>A0ACC2E9X6</accession>
<keyword evidence="2" id="KW-1185">Reference proteome</keyword>
<sequence>MPACRKGNTYSRSILLNASDPAPLSLFYLPVCGACGSVYPVTLPAYAACGPLPPHVVSLLRPLSTHSFTCHSLLSCDLALPGWEESVLARSPLPGQFAYLRPYQTYLRPYLLPKLRSLLLLPRCLQLQTLSIILPAIPLLADCLISYPRLPDLWLDSKPDVHRYGPFLADYAQTLNFGERISSPGWCSLPEPVTKSKACLQIAGW</sequence>
<proteinExistence type="predicted"/>
<name>A0ACC2E9X6_DIPCM</name>